<dbReference type="Proteomes" id="UP000000768">
    <property type="component" value="Chromosome 10"/>
</dbReference>
<evidence type="ECO:0000256" key="1">
    <source>
        <dbReference type="SAM" id="MobiDB-lite"/>
    </source>
</evidence>
<dbReference type="Gramene" id="OQU77157">
    <property type="protein sequence ID" value="OQU77157"/>
    <property type="gene ID" value="SORBI_3010G272900"/>
</dbReference>
<dbReference type="AlphaFoldDB" id="A0A1W0VV40"/>
<gene>
    <name evidence="2" type="ORF">SORBI_3010G272900</name>
</gene>
<evidence type="ECO:0000313" key="3">
    <source>
        <dbReference type="Proteomes" id="UP000000768"/>
    </source>
</evidence>
<keyword evidence="3" id="KW-1185">Reference proteome</keyword>
<protein>
    <submittedName>
        <fullName evidence="2">Uncharacterized protein</fullName>
    </submittedName>
</protein>
<dbReference type="EMBL" id="CM000769">
    <property type="protein sequence ID" value="OQU77157.1"/>
    <property type="molecule type" value="Genomic_DNA"/>
</dbReference>
<feature type="region of interest" description="Disordered" evidence="1">
    <location>
        <begin position="25"/>
        <end position="45"/>
    </location>
</feature>
<reference evidence="3" key="2">
    <citation type="journal article" date="2018" name="Plant J.">
        <title>The Sorghum bicolor reference genome: improved assembly, gene annotations, a transcriptome atlas, and signatures of genome organization.</title>
        <authorList>
            <person name="McCormick R.F."/>
            <person name="Truong S.K."/>
            <person name="Sreedasyam A."/>
            <person name="Jenkins J."/>
            <person name="Shu S."/>
            <person name="Sims D."/>
            <person name="Kennedy M."/>
            <person name="Amirebrahimi M."/>
            <person name="Weers B.D."/>
            <person name="McKinley B."/>
            <person name="Mattison A."/>
            <person name="Morishige D.T."/>
            <person name="Grimwood J."/>
            <person name="Schmutz J."/>
            <person name="Mullet J.E."/>
        </authorList>
    </citation>
    <scope>NUCLEOTIDE SEQUENCE [LARGE SCALE GENOMIC DNA]</scope>
    <source>
        <strain evidence="3">cv. BTx623</strain>
    </source>
</reference>
<sequence length="133" mass="13755">MVRGPSVLFGAAASAAPPCGAVERPAPLPGLSAARPSTGVPPPPVVSRPPAFARAHSCHGRRSCRQVVLPRPAPVARGPRRTRSPASSCAVALGPLAVRSGLRSPAAGPLAARRLLCSSNFIYYVNHDKRRGK</sequence>
<reference evidence="2 3" key="1">
    <citation type="journal article" date="2009" name="Nature">
        <title>The Sorghum bicolor genome and the diversification of grasses.</title>
        <authorList>
            <person name="Paterson A.H."/>
            <person name="Bowers J.E."/>
            <person name="Bruggmann R."/>
            <person name="Dubchak I."/>
            <person name="Grimwood J."/>
            <person name="Gundlach H."/>
            <person name="Haberer G."/>
            <person name="Hellsten U."/>
            <person name="Mitros T."/>
            <person name="Poliakov A."/>
            <person name="Schmutz J."/>
            <person name="Spannagl M."/>
            <person name="Tang H."/>
            <person name="Wang X."/>
            <person name="Wicker T."/>
            <person name="Bharti A.K."/>
            <person name="Chapman J."/>
            <person name="Feltus F.A."/>
            <person name="Gowik U."/>
            <person name="Grigoriev I.V."/>
            <person name="Lyons E."/>
            <person name="Maher C.A."/>
            <person name="Martis M."/>
            <person name="Narechania A."/>
            <person name="Otillar R.P."/>
            <person name="Penning B.W."/>
            <person name="Salamov A.A."/>
            <person name="Wang Y."/>
            <person name="Zhang L."/>
            <person name="Carpita N.C."/>
            <person name="Freeling M."/>
            <person name="Gingle A.R."/>
            <person name="Hash C.T."/>
            <person name="Keller B."/>
            <person name="Klein P."/>
            <person name="Kresovich S."/>
            <person name="McCann M.C."/>
            <person name="Ming R."/>
            <person name="Peterson D.G."/>
            <person name="Mehboob-ur-Rahman"/>
            <person name="Ware D."/>
            <person name="Westhoff P."/>
            <person name="Mayer K.F."/>
            <person name="Messing J."/>
            <person name="Rokhsar D.S."/>
        </authorList>
    </citation>
    <scope>NUCLEOTIDE SEQUENCE [LARGE SCALE GENOMIC DNA]</scope>
    <source>
        <strain evidence="3">cv. BTx623</strain>
    </source>
</reference>
<organism evidence="2 3">
    <name type="scientific">Sorghum bicolor</name>
    <name type="common">Sorghum</name>
    <name type="synonym">Sorghum vulgare</name>
    <dbReference type="NCBI Taxonomy" id="4558"/>
    <lineage>
        <taxon>Eukaryota</taxon>
        <taxon>Viridiplantae</taxon>
        <taxon>Streptophyta</taxon>
        <taxon>Embryophyta</taxon>
        <taxon>Tracheophyta</taxon>
        <taxon>Spermatophyta</taxon>
        <taxon>Magnoliopsida</taxon>
        <taxon>Liliopsida</taxon>
        <taxon>Poales</taxon>
        <taxon>Poaceae</taxon>
        <taxon>PACMAD clade</taxon>
        <taxon>Panicoideae</taxon>
        <taxon>Andropogonodae</taxon>
        <taxon>Andropogoneae</taxon>
        <taxon>Sorghinae</taxon>
        <taxon>Sorghum</taxon>
    </lineage>
</organism>
<proteinExistence type="predicted"/>
<dbReference type="InParanoid" id="A0A1W0VV40"/>
<accession>A0A1W0VV40</accession>
<evidence type="ECO:0000313" key="2">
    <source>
        <dbReference type="EMBL" id="OQU77157.1"/>
    </source>
</evidence>
<name>A0A1W0VV40_SORBI</name>